<dbReference type="GO" id="GO:0006351">
    <property type="term" value="P:DNA-templated transcription"/>
    <property type="evidence" value="ECO:0007669"/>
    <property type="project" value="InterPro"/>
</dbReference>
<comment type="caution">
    <text evidence="5">The sequence shown here is derived from an EMBL/GenBank/DDBJ whole genome shotgun (WGS) entry which is preliminary data.</text>
</comment>
<name>A0A2C5YDM1_9HYPO</name>
<dbReference type="InterPro" id="IPR036864">
    <property type="entry name" value="Zn2-C6_fun-type_DNA-bd_sf"/>
</dbReference>
<keyword evidence="6" id="KW-1185">Reference proteome</keyword>
<dbReference type="GO" id="GO:0008270">
    <property type="term" value="F:zinc ion binding"/>
    <property type="evidence" value="ECO:0007669"/>
    <property type="project" value="InterPro"/>
</dbReference>
<dbReference type="GO" id="GO:0003677">
    <property type="term" value="F:DNA binding"/>
    <property type="evidence" value="ECO:0007669"/>
    <property type="project" value="InterPro"/>
</dbReference>
<feature type="region of interest" description="Disordered" evidence="3">
    <location>
        <begin position="60"/>
        <end position="79"/>
    </location>
</feature>
<dbReference type="GO" id="GO:0000981">
    <property type="term" value="F:DNA-binding transcription factor activity, RNA polymerase II-specific"/>
    <property type="evidence" value="ECO:0007669"/>
    <property type="project" value="InterPro"/>
</dbReference>
<dbReference type="OrthoDB" id="2123952at2759"/>
<protein>
    <recommendedName>
        <fullName evidence="4">Zn(2)-C6 fungal-type domain-containing protein</fullName>
    </recommendedName>
</protein>
<dbReference type="InterPro" id="IPR007219">
    <property type="entry name" value="XnlR_reg_dom"/>
</dbReference>
<keyword evidence="1" id="KW-0479">Metal-binding</keyword>
<dbReference type="Pfam" id="PF00172">
    <property type="entry name" value="Zn_clus"/>
    <property type="match status" value="1"/>
</dbReference>
<dbReference type="InterPro" id="IPR001138">
    <property type="entry name" value="Zn2Cys6_DnaBD"/>
</dbReference>
<gene>
    <name evidence="5" type="ORF">CDD81_3472</name>
</gene>
<evidence type="ECO:0000256" key="2">
    <source>
        <dbReference type="ARBA" id="ARBA00023242"/>
    </source>
</evidence>
<dbReference type="SUPFAM" id="SSF57701">
    <property type="entry name" value="Zn2/Cys6 DNA-binding domain"/>
    <property type="match status" value="1"/>
</dbReference>
<keyword evidence="2" id="KW-0539">Nucleus</keyword>
<accession>A0A2C5YDM1</accession>
<evidence type="ECO:0000256" key="1">
    <source>
        <dbReference type="ARBA" id="ARBA00022723"/>
    </source>
</evidence>
<dbReference type="InterPro" id="IPR050987">
    <property type="entry name" value="AtrR-like"/>
</dbReference>
<reference evidence="5 6" key="1">
    <citation type="submission" date="2017-06" db="EMBL/GenBank/DDBJ databases">
        <title>Ant-infecting Ophiocordyceps genomes reveal a high diversity of potential behavioral manipulation genes and a possible major role for enterotoxins.</title>
        <authorList>
            <person name="De Bekker C."/>
            <person name="Evans H.C."/>
            <person name="Brachmann A."/>
            <person name="Hughes D.P."/>
        </authorList>
    </citation>
    <scope>NUCLEOTIDE SEQUENCE [LARGE SCALE GENOMIC DNA]</scope>
    <source>
        <strain evidence="5 6">Map64</strain>
    </source>
</reference>
<dbReference type="STRING" id="1399860.A0A2C5YDM1"/>
<evidence type="ECO:0000313" key="5">
    <source>
        <dbReference type="EMBL" id="PHH65074.1"/>
    </source>
</evidence>
<dbReference type="Gene3D" id="4.10.240.10">
    <property type="entry name" value="Zn(2)-C6 fungal-type DNA-binding domain"/>
    <property type="match status" value="1"/>
</dbReference>
<dbReference type="AlphaFoldDB" id="A0A2C5YDM1"/>
<proteinExistence type="predicted"/>
<dbReference type="EMBL" id="NJET01000022">
    <property type="protein sequence ID" value="PHH65074.1"/>
    <property type="molecule type" value="Genomic_DNA"/>
</dbReference>
<feature type="domain" description="Zn(2)-C6 fungal-type" evidence="4">
    <location>
        <begin position="28"/>
        <end position="58"/>
    </location>
</feature>
<dbReference type="PANTHER" id="PTHR46910:SF25">
    <property type="entry name" value="ABC-TRANSPORTER-REGULATING TRANSCRIPTION FACTOR"/>
    <property type="match status" value="1"/>
</dbReference>
<dbReference type="CDD" id="cd00067">
    <property type="entry name" value="GAL4"/>
    <property type="match status" value="1"/>
</dbReference>
<evidence type="ECO:0000259" key="4">
    <source>
        <dbReference type="PROSITE" id="PS50048"/>
    </source>
</evidence>
<evidence type="ECO:0000256" key="3">
    <source>
        <dbReference type="SAM" id="MobiDB-lite"/>
    </source>
</evidence>
<dbReference type="Pfam" id="PF04082">
    <property type="entry name" value="Fungal_trans"/>
    <property type="match status" value="1"/>
</dbReference>
<dbReference type="CDD" id="cd12148">
    <property type="entry name" value="fungal_TF_MHR"/>
    <property type="match status" value="1"/>
</dbReference>
<organism evidence="5 6">
    <name type="scientific">Ophiocordyceps australis</name>
    <dbReference type="NCBI Taxonomy" id="1399860"/>
    <lineage>
        <taxon>Eukaryota</taxon>
        <taxon>Fungi</taxon>
        <taxon>Dikarya</taxon>
        <taxon>Ascomycota</taxon>
        <taxon>Pezizomycotina</taxon>
        <taxon>Sordariomycetes</taxon>
        <taxon>Hypocreomycetidae</taxon>
        <taxon>Hypocreales</taxon>
        <taxon>Ophiocordycipitaceae</taxon>
        <taxon>Ophiocordyceps</taxon>
    </lineage>
</organism>
<dbReference type="SMART" id="SM00066">
    <property type="entry name" value="GAL4"/>
    <property type="match status" value="1"/>
</dbReference>
<evidence type="ECO:0000313" key="6">
    <source>
        <dbReference type="Proteomes" id="UP000226192"/>
    </source>
</evidence>
<dbReference type="PROSITE" id="PS00463">
    <property type="entry name" value="ZN2_CY6_FUNGAL_1"/>
    <property type="match status" value="1"/>
</dbReference>
<feature type="region of interest" description="Disordered" evidence="3">
    <location>
        <begin position="86"/>
        <end position="125"/>
    </location>
</feature>
<dbReference type="PANTHER" id="PTHR46910">
    <property type="entry name" value="TRANSCRIPTION FACTOR PDR1"/>
    <property type="match status" value="1"/>
</dbReference>
<dbReference type="PROSITE" id="PS50048">
    <property type="entry name" value="ZN2_CY6_FUNGAL_2"/>
    <property type="match status" value="1"/>
</dbReference>
<sequence>MPAKSEPSSTLRAPAQRARGWKRRIAKACDACRRKRTKCSGTRPICAQCVAVGAECHYSDHDRKPGSRLAKSRQAKQLEQRVHRLETSLQQTGLGRESSGEGDWESQSTEGAAPELDRRGSKGVDNTDMLVVEDSGDVRYFGPSASMAIFSPAGLQWLECRTADSTLRQRLQPVLANTGSWAQWQHPLLQHLSPTMPASALPSWEEASGLVHEYLDLVMTSLPLFHPPTLVSLLEQQYTAGRREALPIERPAWTVALFSIMALAKRRRAEEAGGEEGRRLHDEAWTFINLALNNVMAVVMRSGGLLSIQALLALACFFHGTPNPQPFFFLTAVAVRLCHSIGMHRAAGPASASPVEREQRLRVFWIAFYLDSLTALNTGRPCSQTVNDIGVPLPSGSPRDNLGIMVNLNGHAMFNALQIRCRLALLRTLTYEAIFTASASGKSNEAMSKDIDGFVKQLEELGRLIPGATEESVSLEGWGRYTPCLVKILFEYYGCVITTSSAMWKREFYKRPSSTRDIHLPYFEKCKQSSLEMIRLLNYVPPHLTAFQWEATPRAYRAMIVVFCCIILQPGHAEVDRYLQAVEKATDFIARTLALEPKSYVQAAHIIARELIRVSRAVMAKARARATAQCNPQPGHAQAPFTAPFAAATTTHANLDASAMAPNDLLPMDDWGANGSQIMPGAFLTDFLGLSNEASAMDQWLGMSFTFPWDLPDLQSRTHQNPDFTY</sequence>
<dbReference type="SMART" id="SM00906">
    <property type="entry name" value="Fungal_trans"/>
    <property type="match status" value="1"/>
</dbReference>
<dbReference type="Proteomes" id="UP000226192">
    <property type="component" value="Unassembled WGS sequence"/>
</dbReference>